<dbReference type="SUPFAM" id="SSF48179">
    <property type="entry name" value="6-phosphogluconate dehydrogenase C-terminal domain-like"/>
    <property type="match status" value="1"/>
</dbReference>
<dbReference type="InterPro" id="IPR013328">
    <property type="entry name" value="6PGD_dom2"/>
</dbReference>
<dbReference type="Gene3D" id="3.40.50.720">
    <property type="entry name" value="NAD(P)-binding Rossmann-like Domain"/>
    <property type="match status" value="1"/>
</dbReference>
<evidence type="ECO:0000256" key="3">
    <source>
        <dbReference type="PIRSR" id="PIRSR000103-1"/>
    </source>
</evidence>
<name>A0A6C2C1D1_9LACO</name>
<dbReference type="EMBL" id="SDGZ01000028">
    <property type="protein sequence ID" value="TYC47851.1"/>
    <property type="molecule type" value="Genomic_DNA"/>
</dbReference>
<dbReference type="GO" id="GO:0050661">
    <property type="term" value="F:NADP binding"/>
    <property type="evidence" value="ECO:0007669"/>
    <property type="project" value="InterPro"/>
</dbReference>
<protein>
    <submittedName>
        <fullName evidence="5">NAD(P)-dependent oxidoreductase</fullName>
    </submittedName>
</protein>
<feature type="active site" evidence="3">
    <location>
        <position position="170"/>
    </location>
</feature>
<dbReference type="PANTHER" id="PTHR43060:SF15">
    <property type="entry name" value="3-HYDROXYISOBUTYRATE DEHYDROGENASE-LIKE 1, MITOCHONDRIAL-RELATED"/>
    <property type="match status" value="1"/>
</dbReference>
<dbReference type="GO" id="GO:0016491">
    <property type="term" value="F:oxidoreductase activity"/>
    <property type="evidence" value="ECO:0007669"/>
    <property type="project" value="UniProtKB-KW"/>
</dbReference>
<proteinExistence type="inferred from homology"/>
<dbReference type="AlphaFoldDB" id="A0A6C2C1D1"/>
<evidence type="ECO:0000256" key="1">
    <source>
        <dbReference type="ARBA" id="ARBA00009080"/>
    </source>
</evidence>
<dbReference type="InterPro" id="IPR015815">
    <property type="entry name" value="HIBADH-related"/>
</dbReference>
<dbReference type="InterPro" id="IPR008927">
    <property type="entry name" value="6-PGluconate_DH-like_C_sf"/>
</dbReference>
<evidence type="ECO:0000256" key="2">
    <source>
        <dbReference type="ARBA" id="ARBA00023002"/>
    </source>
</evidence>
<keyword evidence="2" id="KW-0560">Oxidoreductase</keyword>
<gene>
    <name evidence="5" type="ORF">ESZ50_10885</name>
</gene>
<dbReference type="InterPro" id="IPR006115">
    <property type="entry name" value="6PGDH_NADP-bd"/>
</dbReference>
<dbReference type="InterPro" id="IPR036291">
    <property type="entry name" value="NAD(P)-bd_dom_sf"/>
</dbReference>
<dbReference type="RefSeq" id="WP_148623901.1">
    <property type="nucleotide sequence ID" value="NZ_SDGZ01000028.1"/>
</dbReference>
<organism evidence="5 6">
    <name type="scientific">Weissella muntiaci</name>
    <dbReference type="NCBI Taxonomy" id="2508881"/>
    <lineage>
        <taxon>Bacteria</taxon>
        <taxon>Bacillati</taxon>
        <taxon>Bacillota</taxon>
        <taxon>Bacilli</taxon>
        <taxon>Lactobacillales</taxon>
        <taxon>Lactobacillaceae</taxon>
        <taxon>Weissella</taxon>
    </lineage>
</organism>
<evidence type="ECO:0000313" key="6">
    <source>
        <dbReference type="Proteomes" id="UP000371977"/>
    </source>
</evidence>
<dbReference type="PANTHER" id="PTHR43060">
    <property type="entry name" value="3-HYDROXYISOBUTYRATE DEHYDROGENASE-LIKE 1, MITOCHONDRIAL-RELATED"/>
    <property type="match status" value="1"/>
</dbReference>
<accession>A0A6C2C1D1</accession>
<dbReference type="PIRSF" id="PIRSF000103">
    <property type="entry name" value="HIBADH"/>
    <property type="match status" value="1"/>
</dbReference>
<dbReference type="Gene3D" id="1.10.1040.10">
    <property type="entry name" value="N-(1-d-carboxylethyl)-l-norvaline Dehydrogenase, domain 2"/>
    <property type="match status" value="1"/>
</dbReference>
<reference evidence="5 6" key="1">
    <citation type="submission" date="2019-01" db="EMBL/GenBank/DDBJ databases">
        <title>Weissella sp. nov., a novel lactic acid bacterium isolated from animal feces.</title>
        <authorList>
            <person name="Wang L.-T."/>
        </authorList>
    </citation>
    <scope>NUCLEOTIDE SEQUENCE [LARGE SCALE GENOMIC DNA]</scope>
    <source>
        <strain evidence="5 6">8H-2</strain>
    </source>
</reference>
<sequence>MKIAFIGIGDMGLEMVPHLVKGQHDVIIWDRNSENLAKIIDPEIKIAKSLAEAVENAELVITSVMAVDVDDLHLGVEGNQGIIEHLKSGSTLVVTSTLNPEKIFAIRDALPAEVNLLDVPVIGGVKYAREAKLTLLAGGDRDVVERFTPVLNLFGTTKYVGKLGDGAKLKLITNVSIMAAEAGLRETLDLADQYEIDYGLVLELIQMGPLKPVIVRALDETNPRPLEKSVDDMDELLTATEPLIDLPMVEAARTRLRKAVDDAGGTAKFIDITNKVTALPRFKNR</sequence>
<evidence type="ECO:0000259" key="4">
    <source>
        <dbReference type="Pfam" id="PF03446"/>
    </source>
</evidence>
<comment type="caution">
    <text evidence="5">The sequence shown here is derived from an EMBL/GenBank/DDBJ whole genome shotgun (WGS) entry which is preliminary data.</text>
</comment>
<comment type="similarity">
    <text evidence="1">Belongs to the HIBADH-related family.</text>
</comment>
<feature type="domain" description="6-phosphogluconate dehydrogenase NADP-binding" evidence="4">
    <location>
        <begin position="2"/>
        <end position="158"/>
    </location>
</feature>
<dbReference type="Proteomes" id="UP000371977">
    <property type="component" value="Unassembled WGS sequence"/>
</dbReference>
<dbReference type="Pfam" id="PF03446">
    <property type="entry name" value="NAD_binding_2"/>
    <property type="match status" value="1"/>
</dbReference>
<evidence type="ECO:0000313" key="5">
    <source>
        <dbReference type="EMBL" id="TYC47851.1"/>
    </source>
</evidence>
<dbReference type="SUPFAM" id="SSF51735">
    <property type="entry name" value="NAD(P)-binding Rossmann-fold domains"/>
    <property type="match status" value="1"/>
</dbReference>
<keyword evidence="6" id="KW-1185">Reference proteome</keyword>
<dbReference type="OrthoDB" id="9786703at2"/>